<accession>A0A2N1NPZ2</accession>
<reference evidence="2 3" key="2">
    <citation type="submission" date="2017-10" db="EMBL/GenBank/DDBJ databases">
        <title>Extensive intraspecific genome diversity in a model arbuscular mycorrhizal fungus.</title>
        <authorList>
            <person name="Chen E.C.H."/>
            <person name="Morin E."/>
            <person name="Baudet D."/>
            <person name="Noel J."/>
            <person name="Ndikumana S."/>
            <person name="Charron P."/>
            <person name="St-Onge C."/>
            <person name="Giorgi J."/>
            <person name="Grigoriev I.V."/>
            <person name="Roux C."/>
            <person name="Martin F.M."/>
            <person name="Corradi N."/>
        </authorList>
    </citation>
    <scope>NUCLEOTIDE SEQUENCE [LARGE SCALE GENOMIC DNA]</scope>
    <source>
        <strain evidence="2 3">C2</strain>
    </source>
</reference>
<sequence>MEKKFEKLRSENMVKNFWNLRKRTQASTESKSETDNTFEYENEKYIKSSPPNGDSNARPMDTSPKSEENIIHSPPLNARQMETSSLERKPDGNFI</sequence>
<dbReference type="EMBL" id="LLXL01000211">
    <property type="protein sequence ID" value="PKK75960.1"/>
    <property type="molecule type" value="Genomic_DNA"/>
</dbReference>
<feature type="region of interest" description="Disordered" evidence="1">
    <location>
        <begin position="23"/>
        <end position="95"/>
    </location>
</feature>
<dbReference type="AlphaFoldDB" id="A0A2N1NPZ2"/>
<reference evidence="2 3" key="1">
    <citation type="submission" date="2016-04" db="EMBL/GenBank/DDBJ databases">
        <title>Genome analyses suggest a sexual origin of heterokaryosis in a supposedly ancient asexual fungus.</title>
        <authorList>
            <person name="Ropars J."/>
            <person name="Sedzielewska K."/>
            <person name="Noel J."/>
            <person name="Charron P."/>
            <person name="Farinelli L."/>
            <person name="Marton T."/>
            <person name="Kruger M."/>
            <person name="Pelin A."/>
            <person name="Brachmann A."/>
            <person name="Corradi N."/>
        </authorList>
    </citation>
    <scope>NUCLEOTIDE SEQUENCE [LARGE SCALE GENOMIC DNA]</scope>
    <source>
        <strain evidence="2 3">C2</strain>
    </source>
</reference>
<feature type="compositionally biased region" description="Basic and acidic residues" evidence="1">
    <location>
        <begin position="85"/>
        <end position="95"/>
    </location>
</feature>
<evidence type="ECO:0000256" key="1">
    <source>
        <dbReference type="SAM" id="MobiDB-lite"/>
    </source>
</evidence>
<organism evidence="2 3">
    <name type="scientific">Rhizophagus irregularis</name>
    <dbReference type="NCBI Taxonomy" id="588596"/>
    <lineage>
        <taxon>Eukaryota</taxon>
        <taxon>Fungi</taxon>
        <taxon>Fungi incertae sedis</taxon>
        <taxon>Mucoromycota</taxon>
        <taxon>Glomeromycotina</taxon>
        <taxon>Glomeromycetes</taxon>
        <taxon>Glomerales</taxon>
        <taxon>Glomeraceae</taxon>
        <taxon>Rhizophagus</taxon>
    </lineage>
</organism>
<proteinExistence type="predicted"/>
<dbReference type="Proteomes" id="UP000233469">
    <property type="component" value="Unassembled WGS sequence"/>
</dbReference>
<gene>
    <name evidence="2" type="ORF">RhiirC2_735439</name>
</gene>
<dbReference type="VEuPathDB" id="FungiDB:RhiirA1_430283"/>
<evidence type="ECO:0000313" key="3">
    <source>
        <dbReference type="Proteomes" id="UP000233469"/>
    </source>
</evidence>
<evidence type="ECO:0000313" key="2">
    <source>
        <dbReference type="EMBL" id="PKK75960.1"/>
    </source>
</evidence>
<name>A0A2N1NPZ2_9GLOM</name>
<protein>
    <submittedName>
        <fullName evidence="2">Uncharacterized protein</fullName>
    </submittedName>
</protein>
<feature type="compositionally biased region" description="Polar residues" evidence="1">
    <location>
        <begin position="25"/>
        <end position="39"/>
    </location>
</feature>
<comment type="caution">
    <text evidence="2">The sequence shown here is derived from an EMBL/GenBank/DDBJ whole genome shotgun (WGS) entry which is preliminary data.</text>
</comment>